<gene>
    <name evidence="1" type="ORF">HII31_10424</name>
</gene>
<comment type="caution">
    <text evidence="1">The sequence shown here is derived from an EMBL/GenBank/DDBJ whole genome shotgun (WGS) entry which is preliminary data.</text>
</comment>
<dbReference type="OrthoDB" id="3638058at2759"/>
<dbReference type="Proteomes" id="UP000660729">
    <property type="component" value="Unassembled WGS sequence"/>
</dbReference>
<evidence type="ECO:0000313" key="1">
    <source>
        <dbReference type="EMBL" id="KAF7188139.1"/>
    </source>
</evidence>
<organism evidence="1 2">
    <name type="scientific">Pseudocercospora fuligena</name>
    <dbReference type="NCBI Taxonomy" id="685502"/>
    <lineage>
        <taxon>Eukaryota</taxon>
        <taxon>Fungi</taxon>
        <taxon>Dikarya</taxon>
        <taxon>Ascomycota</taxon>
        <taxon>Pezizomycotina</taxon>
        <taxon>Dothideomycetes</taxon>
        <taxon>Dothideomycetidae</taxon>
        <taxon>Mycosphaerellales</taxon>
        <taxon>Mycosphaerellaceae</taxon>
        <taxon>Pseudocercospora</taxon>
    </lineage>
</organism>
<evidence type="ECO:0000313" key="2">
    <source>
        <dbReference type="Proteomes" id="UP000660729"/>
    </source>
</evidence>
<keyword evidence="2" id="KW-1185">Reference proteome</keyword>
<dbReference type="AlphaFoldDB" id="A0A8H6RAN4"/>
<proteinExistence type="predicted"/>
<name>A0A8H6RAN4_9PEZI</name>
<accession>A0A8H6RAN4</accession>
<dbReference type="EMBL" id="JABCIY010000213">
    <property type="protein sequence ID" value="KAF7188139.1"/>
    <property type="molecule type" value="Genomic_DNA"/>
</dbReference>
<protein>
    <submittedName>
        <fullName evidence="1">Uncharacterized protein</fullName>
    </submittedName>
</protein>
<reference evidence="1" key="1">
    <citation type="submission" date="2020-04" db="EMBL/GenBank/DDBJ databases">
        <title>Draft genome resource of the tomato pathogen Pseudocercospora fuligena.</title>
        <authorList>
            <person name="Zaccaron A."/>
        </authorList>
    </citation>
    <scope>NUCLEOTIDE SEQUENCE</scope>
    <source>
        <strain evidence="1">PF001</strain>
    </source>
</reference>
<sequence>MDDVPSKMINEVLRGNHEDTGAWYLWVVDDINNLPDMRGEAVDGTQGDIYDNWCSPFTGASIQDAAEYLRNVPKPRKPLCKKYFTVLERQRYEEHGQLWICNIVEGEIQSVPCIAWWVATWLTGHDRDVWEERYECWIEGGEAIG</sequence>